<feature type="signal peptide" evidence="2">
    <location>
        <begin position="1"/>
        <end position="18"/>
    </location>
</feature>
<reference evidence="3" key="1">
    <citation type="journal article" date="2022" name="bioRxiv">
        <title>Sequencing and chromosome-scale assembly of the giantPleurodeles waltlgenome.</title>
        <authorList>
            <person name="Brown T."/>
            <person name="Elewa A."/>
            <person name="Iarovenko S."/>
            <person name="Subramanian E."/>
            <person name="Araus A.J."/>
            <person name="Petzold A."/>
            <person name="Susuki M."/>
            <person name="Suzuki K.-i.T."/>
            <person name="Hayashi T."/>
            <person name="Toyoda A."/>
            <person name="Oliveira C."/>
            <person name="Osipova E."/>
            <person name="Leigh N.D."/>
            <person name="Simon A."/>
            <person name="Yun M.H."/>
        </authorList>
    </citation>
    <scope>NUCLEOTIDE SEQUENCE</scope>
    <source>
        <strain evidence="3">20211129_DDA</strain>
        <tissue evidence="3">Liver</tissue>
    </source>
</reference>
<accession>A0AAV7SPV7</accession>
<feature type="compositionally biased region" description="Gly residues" evidence="1">
    <location>
        <begin position="164"/>
        <end position="177"/>
    </location>
</feature>
<evidence type="ECO:0000256" key="1">
    <source>
        <dbReference type="SAM" id="MobiDB-lite"/>
    </source>
</evidence>
<name>A0AAV7SPV7_PLEWA</name>
<dbReference type="EMBL" id="JANPWB010000008">
    <property type="protein sequence ID" value="KAJ1166165.1"/>
    <property type="molecule type" value="Genomic_DNA"/>
</dbReference>
<sequence length="207" mass="22374">MALSVLGHILMLYLGVRELSRKKDWIDTTSQDEVLLKAVDFVKKGWPPVAQSASHARSNPGPPPSSRERRAPPGSAAQEGRLKVVPPLKTSEPGKRKSSPWEFRGCQPGSPFRTRFFCESRIRRIFLSFCDVSWRGVAGERAVCTPRRDTGCRVPVVSVRTVGSTGGGGGARAGDPGGSAMEESRQRHRAPQTPATAGAALGWERSA</sequence>
<dbReference type="AlphaFoldDB" id="A0AAV7SPV7"/>
<gene>
    <name evidence="3" type="ORF">NDU88_006574</name>
</gene>
<evidence type="ECO:0000313" key="3">
    <source>
        <dbReference type="EMBL" id="KAJ1166165.1"/>
    </source>
</evidence>
<protein>
    <submittedName>
        <fullName evidence="3">Uncharacterized protein</fullName>
    </submittedName>
</protein>
<keyword evidence="4" id="KW-1185">Reference proteome</keyword>
<feature type="chain" id="PRO_5043944695" evidence="2">
    <location>
        <begin position="19"/>
        <end position="207"/>
    </location>
</feature>
<evidence type="ECO:0000256" key="2">
    <source>
        <dbReference type="SAM" id="SignalP"/>
    </source>
</evidence>
<dbReference type="Proteomes" id="UP001066276">
    <property type="component" value="Chromosome 4_2"/>
</dbReference>
<feature type="region of interest" description="Disordered" evidence="1">
    <location>
        <begin position="163"/>
        <end position="207"/>
    </location>
</feature>
<keyword evidence="2" id="KW-0732">Signal</keyword>
<comment type="caution">
    <text evidence="3">The sequence shown here is derived from an EMBL/GenBank/DDBJ whole genome shotgun (WGS) entry which is preliminary data.</text>
</comment>
<evidence type="ECO:0000313" key="4">
    <source>
        <dbReference type="Proteomes" id="UP001066276"/>
    </source>
</evidence>
<feature type="region of interest" description="Disordered" evidence="1">
    <location>
        <begin position="49"/>
        <end position="102"/>
    </location>
</feature>
<organism evidence="3 4">
    <name type="scientific">Pleurodeles waltl</name>
    <name type="common">Iberian ribbed newt</name>
    <dbReference type="NCBI Taxonomy" id="8319"/>
    <lineage>
        <taxon>Eukaryota</taxon>
        <taxon>Metazoa</taxon>
        <taxon>Chordata</taxon>
        <taxon>Craniata</taxon>
        <taxon>Vertebrata</taxon>
        <taxon>Euteleostomi</taxon>
        <taxon>Amphibia</taxon>
        <taxon>Batrachia</taxon>
        <taxon>Caudata</taxon>
        <taxon>Salamandroidea</taxon>
        <taxon>Salamandridae</taxon>
        <taxon>Pleurodelinae</taxon>
        <taxon>Pleurodeles</taxon>
    </lineage>
</organism>
<proteinExistence type="predicted"/>